<dbReference type="GO" id="GO:0005525">
    <property type="term" value="F:GTP binding"/>
    <property type="evidence" value="ECO:0007669"/>
    <property type="project" value="UniProtKB-KW"/>
</dbReference>
<dbReference type="PANTHER" id="PTHR42714">
    <property type="entry name" value="TRNA MODIFICATION GTPASE GTPBP3"/>
    <property type="match status" value="1"/>
</dbReference>
<dbReference type="PANTHER" id="PTHR42714:SF6">
    <property type="entry name" value="TRANSLATION INITIATION FACTOR IF-2"/>
    <property type="match status" value="1"/>
</dbReference>
<evidence type="ECO:0000313" key="7">
    <source>
        <dbReference type="Proteomes" id="UP000093514"/>
    </source>
</evidence>
<reference evidence="7" key="1">
    <citation type="submission" date="2016-07" db="EMBL/GenBank/DDBJ databases">
        <authorList>
            <person name="Florea S."/>
            <person name="Webb J.S."/>
            <person name="Jaromczyk J."/>
            <person name="Schardl C.L."/>
        </authorList>
    </citation>
    <scope>NUCLEOTIDE SEQUENCE [LARGE SCALE GENOMIC DNA]</scope>
    <source>
        <strain evidence="7">Z6</strain>
    </source>
</reference>
<dbReference type="InterPro" id="IPR027417">
    <property type="entry name" value="P-loop_NTPase"/>
</dbReference>
<dbReference type="RefSeq" id="WP_068714527.1">
    <property type="nucleotide sequence ID" value="NZ_LWDV01000005.1"/>
</dbReference>
<evidence type="ECO:0000256" key="2">
    <source>
        <dbReference type="ARBA" id="ARBA00023134"/>
    </source>
</evidence>
<sequence length="406" mass="45156">MQNTPQANRLHIALLGRRNAGKSSLINALTNQDLAVVSDVAGTTTDPVYKSMEILPIGPVTIIDTAGIDDVGELGELRIKKTKEALSRTDLALLVVDPEAEVDEYEKKLLAELEEREIPVVGVVNKEDKFEDIDMKFLMKELGIKLLKVSAKEQTGIEELKKEIILQAPEKFEEPHIIGDLIKPQDIVVLVIPIDLAAPKGRLILPQVQTLRDILDNDGQAVVVKERELKGALDSLKKKPKIVVTDSQAFMKVAADVPEDIMLTGFSILFARYKGDLEIFTRGAKGITKLKAGDKVLICESCTHHRTADDIGTVKIPRWLRQEVGGELQFDHVAGREFPDNLKEYNLIVQCGGCMTNRKEILYRLKKADSLGVPIVNYGMLIAYVHGILDRALEPFPLAQMIWEEE</sequence>
<gene>
    <name evidence="6" type="ORF">U472_00770</name>
</gene>
<dbReference type="SUPFAM" id="SSF52540">
    <property type="entry name" value="P-loop containing nucleoside triphosphate hydrolases"/>
    <property type="match status" value="1"/>
</dbReference>
<evidence type="ECO:0000259" key="5">
    <source>
        <dbReference type="Pfam" id="PF18133"/>
    </source>
</evidence>
<dbReference type="Pfam" id="PF18128">
    <property type="entry name" value="HydF_dimer"/>
    <property type="match status" value="1"/>
</dbReference>
<evidence type="ECO:0000259" key="3">
    <source>
        <dbReference type="Pfam" id="PF01926"/>
    </source>
</evidence>
<evidence type="ECO:0000256" key="1">
    <source>
        <dbReference type="ARBA" id="ARBA00022741"/>
    </source>
</evidence>
<organism evidence="6 7">
    <name type="scientific">Orenia metallireducens</name>
    <dbReference type="NCBI Taxonomy" id="1413210"/>
    <lineage>
        <taxon>Bacteria</taxon>
        <taxon>Bacillati</taxon>
        <taxon>Bacillota</taxon>
        <taxon>Clostridia</taxon>
        <taxon>Halanaerobiales</taxon>
        <taxon>Halobacteroidaceae</taxon>
        <taxon>Orenia</taxon>
    </lineage>
</organism>
<keyword evidence="7" id="KW-1185">Reference proteome</keyword>
<dbReference type="InterPro" id="IPR040644">
    <property type="entry name" value="HydF_tetramer"/>
</dbReference>
<keyword evidence="1" id="KW-0547">Nucleotide-binding</keyword>
<proteinExistence type="predicted"/>
<accession>A0A1C0ACT8</accession>
<feature type="domain" description="Hydrogen maturase F tetramerization" evidence="5">
    <location>
        <begin position="279"/>
        <end position="395"/>
    </location>
</feature>
<dbReference type="CDD" id="cd00880">
    <property type="entry name" value="Era_like"/>
    <property type="match status" value="1"/>
</dbReference>
<evidence type="ECO:0000313" key="6">
    <source>
        <dbReference type="EMBL" id="OCL28451.1"/>
    </source>
</evidence>
<comment type="caution">
    <text evidence="6">The sequence shown here is derived from an EMBL/GenBank/DDBJ whole genome shotgun (WGS) entry which is preliminary data.</text>
</comment>
<dbReference type="NCBIfam" id="TIGR00231">
    <property type="entry name" value="small_GTP"/>
    <property type="match status" value="1"/>
</dbReference>
<dbReference type="GO" id="GO:0030488">
    <property type="term" value="P:tRNA methylation"/>
    <property type="evidence" value="ECO:0007669"/>
    <property type="project" value="TreeGrafter"/>
</dbReference>
<dbReference type="InterPro" id="IPR023873">
    <property type="entry name" value="FeFe-hyd_GTPase_HydF"/>
</dbReference>
<protein>
    <submittedName>
        <fullName evidence="6">[FeFe] hydrogenase H-cluster maturation GTPase HydF</fullName>
    </submittedName>
</protein>
<dbReference type="GO" id="GO:0002098">
    <property type="term" value="P:tRNA wobble uridine modification"/>
    <property type="evidence" value="ECO:0007669"/>
    <property type="project" value="TreeGrafter"/>
</dbReference>
<name>A0A1C0ACT8_9FIRM</name>
<dbReference type="Pfam" id="PF18133">
    <property type="entry name" value="HydF_tetramer"/>
    <property type="match status" value="1"/>
</dbReference>
<dbReference type="InterPro" id="IPR041606">
    <property type="entry name" value="HydF_dimer"/>
</dbReference>
<dbReference type="Gene3D" id="3.40.50.11410">
    <property type="match status" value="1"/>
</dbReference>
<dbReference type="Proteomes" id="UP000093514">
    <property type="component" value="Unassembled WGS sequence"/>
</dbReference>
<dbReference type="Pfam" id="PF01926">
    <property type="entry name" value="MMR_HSR1"/>
    <property type="match status" value="1"/>
</dbReference>
<keyword evidence="2" id="KW-0342">GTP-binding</keyword>
<evidence type="ECO:0000259" key="4">
    <source>
        <dbReference type="Pfam" id="PF18128"/>
    </source>
</evidence>
<dbReference type="NCBIfam" id="TIGR03918">
    <property type="entry name" value="GTP_HydF"/>
    <property type="match status" value="1"/>
</dbReference>
<dbReference type="Gene3D" id="3.40.50.300">
    <property type="entry name" value="P-loop containing nucleotide triphosphate hydrolases"/>
    <property type="match status" value="1"/>
</dbReference>
<dbReference type="Gene3D" id="3.40.50.11420">
    <property type="match status" value="1"/>
</dbReference>
<dbReference type="InterPro" id="IPR006073">
    <property type="entry name" value="GTP-bd"/>
</dbReference>
<dbReference type="OrthoDB" id="9811338at2"/>
<reference evidence="6 7" key="2">
    <citation type="submission" date="2016-08" db="EMBL/GenBank/DDBJ databases">
        <title>Orenia metallireducens sp. nov. strain Z6, a Novel Metal-reducing Firmicute from the Deep Subsurface.</title>
        <authorList>
            <person name="Maxim B.I."/>
            <person name="Kenneth K."/>
            <person name="Flynn T.M."/>
            <person name="Oloughlin E.J."/>
            <person name="Locke R.A."/>
            <person name="Weber J.R."/>
            <person name="Egan S.M."/>
            <person name="Mackie R.I."/>
            <person name="Cann I.K."/>
        </authorList>
    </citation>
    <scope>NUCLEOTIDE SEQUENCE [LARGE SCALE GENOMIC DNA]</scope>
    <source>
        <strain evidence="6 7">Z6</strain>
    </source>
</reference>
<feature type="domain" description="Hydrogen maturase F dimerization" evidence="4">
    <location>
        <begin position="177"/>
        <end position="275"/>
    </location>
</feature>
<dbReference type="AlphaFoldDB" id="A0A1C0ACT8"/>
<dbReference type="EMBL" id="LWDV01000005">
    <property type="protein sequence ID" value="OCL28451.1"/>
    <property type="molecule type" value="Genomic_DNA"/>
</dbReference>
<dbReference type="InterPro" id="IPR005225">
    <property type="entry name" value="Small_GTP-bd"/>
</dbReference>
<dbReference type="FunFam" id="3.40.50.11420:FF:000001">
    <property type="entry name" value="Hydrogenase maturation GTPase HydF"/>
    <property type="match status" value="1"/>
</dbReference>
<feature type="domain" description="G" evidence="3">
    <location>
        <begin position="11"/>
        <end position="126"/>
    </location>
</feature>
<dbReference type="GO" id="GO:0005737">
    <property type="term" value="C:cytoplasm"/>
    <property type="evidence" value="ECO:0007669"/>
    <property type="project" value="TreeGrafter"/>
</dbReference>